<feature type="region of interest" description="Disordered" evidence="1">
    <location>
        <begin position="1"/>
        <end position="47"/>
    </location>
</feature>
<accession>A0AAW2KRI9</accession>
<dbReference type="EMBL" id="JACGWJ010000027">
    <property type="protein sequence ID" value="KAL0309319.1"/>
    <property type="molecule type" value="Genomic_DNA"/>
</dbReference>
<reference evidence="2" key="1">
    <citation type="submission" date="2020-06" db="EMBL/GenBank/DDBJ databases">
        <authorList>
            <person name="Li T."/>
            <person name="Hu X."/>
            <person name="Zhang T."/>
            <person name="Song X."/>
            <person name="Zhang H."/>
            <person name="Dai N."/>
            <person name="Sheng W."/>
            <person name="Hou X."/>
            <person name="Wei L."/>
        </authorList>
    </citation>
    <scope>NUCLEOTIDE SEQUENCE</scope>
    <source>
        <strain evidence="2">G02</strain>
        <tissue evidence="2">Leaf</tissue>
    </source>
</reference>
<reference evidence="2" key="2">
    <citation type="journal article" date="2024" name="Plant">
        <title>Genomic evolution and insights into agronomic trait innovations of Sesamum species.</title>
        <authorList>
            <person name="Miao H."/>
            <person name="Wang L."/>
            <person name="Qu L."/>
            <person name="Liu H."/>
            <person name="Sun Y."/>
            <person name="Le M."/>
            <person name="Wang Q."/>
            <person name="Wei S."/>
            <person name="Zheng Y."/>
            <person name="Lin W."/>
            <person name="Duan Y."/>
            <person name="Cao H."/>
            <person name="Xiong S."/>
            <person name="Wang X."/>
            <person name="Wei L."/>
            <person name="Li C."/>
            <person name="Ma Q."/>
            <person name="Ju M."/>
            <person name="Zhao R."/>
            <person name="Li G."/>
            <person name="Mu C."/>
            <person name="Tian Q."/>
            <person name="Mei H."/>
            <person name="Zhang T."/>
            <person name="Gao T."/>
            <person name="Zhang H."/>
        </authorList>
    </citation>
    <scope>NUCLEOTIDE SEQUENCE</scope>
    <source>
        <strain evidence="2">G02</strain>
    </source>
</reference>
<comment type="caution">
    <text evidence="2">The sequence shown here is derived from an EMBL/GenBank/DDBJ whole genome shotgun (WGS) entry which is preliminary data.</text>
</comment>
<organism evidence="2">
    <name type="scientific">Sesamum radiatum</name>
    <name type="common">Black benniseed</name>
    <dbReference type="NCBI Taxonomy" id="300843"/>
    <lineage>
        <taxon>Eukaryota</taxon>
        <taxon>Viridiplantae</taxon>
        <taxon>Streptophyta</taxon>
        <taxon>Embryophyta</taxon>
        <taxon>Tracheophyta</taxon>
        <taxon>Spermatophyta</taxon>
        <taxon>Magnoliopsida</taxon>
        <taxon>eudicotyledons</taxon>
        <taxon>Gunneridae</taxon>
        <taxon>Pentapetalae</taxon>
        <taxon>asterids</taxon>
        <taxon>lamiids</taxon>
        <taxon>Lamiales</taxon>
        <taxon>Pedaliaceae</taxon>
        <taxon>Sesamum</taxon>
    </lineage>
</organism>
<gene>
    <name evidence="2" type="ORF">Sradi_5874200</name>
</gene>
<name>A0AAW2KRI9_SESRA</name>
<protein>
    <submittedName>
        <fullName evidence="2">Uncharacterized protein</fullName>
    </submittedName>
</protein>
<evidence type="ECO:0000313" key="2">
    <source>
        <dbReference type="EMBL" id="KAL0309319.1"/>
    </source>
</evidence>
<proteinExistence type="predicted"/>
<evidence type="ECO:0000256" key="1">
    <source>
        <dbReference type="SAM" id="MobiDB-lite"/>
    </source>
</evidence>
<sequence>MPPNLPPLPQSRNRHPLPLFPSRAIAGHPLPPPSPTRSIDAHHLQPAPSPPTLLPLPFFPRPSPLSPTSVFLLRSVSIAGHSPPPPPHQYIIHIV</sequence>
<dbReference type="AlphaFoldDB" id="A0AAW2KRI9"/>